<dbReference type="EMBL" id="JBHRSL010000002">
    <property type="protein sequence ID" value="MFC3051207.1"/>
    <property type="molecule type" value="Genomic_DNA"/>
</dbReference>
<dbReference type="InterPro" id="IPR051012">
    <property type="entry name" value="CellSynth/LPSAsmb/PSIAsmb"/>
</dbReference>
<protein>
    <submittedName>
        <fullName evidence="5">XrtA/PEP-CTERM system TPR-repeat protein PrsT</fullName>
    </submittedName>
</protein>
<dbReference type="Pfam" id="PF13432">
    <property type="entry name" value="TPR_16"/>
    <property type="match status" value="2"/>
</dbReference>
<dbReference type="Pfam" id="PF12895">
    <property type="entry name" value="ANAPC3"/>
    <property type="match status" value="1"/>
</dbReference>
<evidence type="ECO:0000256" key="2">
    <source>
        <dbReference type="ARBA" id="ARBA00022803"/>
    </source>
</evidence>
<evidence type="ECO:0000313" key="5">
    <source>
        <dbReference type="EMBL" id="MFC3051207.1"/>
    </source>
</evidence>
<dbReference type="PANTHER" id="PTHR45586:SF1">
    <property type="entry name" value="LIPOPOLYSACCHARIDE ASSEMBLY PROTEIN B"/>
    <property type="match status" value="1"/>
</dbReference>
<name>A0ABV7D3L6_9PROT</name>
<sequence length="933" mass="101616">MKLIHNRLLYPIIAGALSLSLSTQVTAQTAVFDPVQKLIASKQYDQAIETLNKLTVSSSEEAEKYRLLAQVYLLTGAGIAAEAAVDRARRLGADYAITAVPYAKALLIQGKYGAAKAALRGVSIPDEYLRDSYIISGDANFAENKFAEAQRDYELAKAKDDTDFQAFLGLARLELRRGNLAKAQEFGVEAESRAADNTMVQYTLGLIARYTGAPAEAEKYFLEAVRLYPDNIMANIEIASSKVNDGKIAEAEALLDKVYAVSPHQPLALYLSAVINASKGNYQEAATLLSRAKGLADVYLPAVYVKGMVAFQLEKYDVAIESLTKVIGARPDNKPARLALATSYSKSERPATALKILAPLLEAEQVDLNVLTVAASAAVASGDAAKGEEYYKRASALKASGASGGVGGLSTKLALAQYAVGDSEKALATLSSVIAGSEVDLRELGLMGSMQIRAQDYEGAEDTINRVLKLAPDRALGYNMRGTLEFKRREYAKSIVSYSKALDISGNYHTARRNRGLSYMQLGDYKNAKKDLKQVLSDEPNDVLTKAVLAKTLLLMGEAAESTDYFREAIRVMPRSVKLATDYAQALTDAGITTQAIEQARKAAVMGQDDPAVLKRMGLLLLRLQQPAAAERPLSRYAAFNPNSGEAHVMHGRAMLQMGLYTGSAMSFSRAETATNDLADKAELEWYFFTAEALGNKYDRAAARLSSLNLSKRPADIKASIVGDFLLATGEPVKAEESYRSIMQNEPTSDVVIGLANALSSQEKAAEAIKELEKYLTKKPEDRIVLASLGKRYEAVQKYDDASRQYEKILRSGVADAQIAARLAYVYLMLGNNKSIKLASSAHLMMPDDPFIQDVYGWVILQAGRNTEESIEALEKAVRRDPAKAIYKYHLGMAYVARGNRVDARKFLEQALSLDPTFEGASEARRQLSLLDY</sequence>
<feature type="repeat" description="TPR" evidence="3">
    <location>
        <begin position="198"/>
        <end position="231"/>
    </location>
</feature>
<feature type="repeat" description="TPR" evidence="3">
    <location>
        <begin position="441"/>
        <end position="474"/>
    </location>
</feature>
<feature type="signal peptide" evidence="4">
    <location>
        <begin position="1"/>
        <end position="27"/>
    </location>
</feature>
<dbReference type="SMART" id="SM00028">
    <property type="entry name" value="TPR"/>
    <property type="match status" value="14"/>
</dbReference>
<dbReference type="InterPro" id="IPR011990">
    <property type="entry name" value="TPR-like_helical_dom_sf"/>
</dbReference>
<dbReference type="NCBIfam" id="TIGR02917">
    <property type="entry name" value="PEP_TPR_lipo"/>
    <property type="match status" value="1"/>
</dbReference>
<dbReference type="PROSITE" id="PS50005">
    <property type="entry name" value="TPR"/>
    <property type="match status" value="5"/>
</dbReference>
<dbReference type="Pfam" id="PF13181">
    <property type="entry name" value="TPR_8"/>
    <property type="match status" value="2"/>
</dbReference>
<accession>A0ABV7D3L6</accession>
<evidence type="ECO:0000313" key="6">
    <source>
        <dbReference type="Proteomes" id="UP001595444"/>
    </source>
</evidence>
<keyword evidence="4" id="KW-0732">Signal</keyword>
<dbReference type="SUPFAM" id="SSF48452">
    <property type="entry name" value="TPR-like"/>
    <property type="match status" value="5"/>
</dbReference>
<proteinExistence type="predicted"/>
<evidence type="ECO:0000256" key="4">
    <source>
        <dbReference type="SAM" id="SignalP"/>
    </source>
</evidence>
<dbReference type="InterPro" id="IPR014266">
    <property type="entry name" value="PEP-CTERM_TPR_PrsT"/>
</dbReference>
<dbReference type="Gene3D" id="1.25.40.10">
    <property type="entry name" value="Tetratricopeptide repeat domain"/>
    <property type="match status" value="5"/>
</dbReference>
<keyword evidence="2 3" id="KW-0802">TPR repeat</keyword>
<feature type="repeat" description="TPR" evidence="3">
    <location>
        <begin position="509"/>
        <end position="542"/>
    </location>
</feature>
<evidence type="ECO:0000256" key="3">
    <source>
        <dbReference type="PROSITE-ProRule" id="PRU00339"/>
    </source>
</evidence>
<keyword evidence="6" id="KW-1185">Reference proteome</keyword>
<keyword evidence="1" id="KW-0677">Repeat</keyword>
<gene>
    <name evidence="5" type="primary">prsT</name>
    <name evidence="5" type="ORF">ACFOKA_04745</name>
</gene>
<dbReference type="RefSeq" id="WP_194211830.1">
    <property type="nucleotide sequence ID" value="NZ_CP061205.1"/>
</dbReference>
<feature type="chain" id="PRO_5045219482" evidence="4">
    <location>
        <begin position="28"/>
        <end position="933"/>
    </location>
</feature>
<reference evidence="6" key="1">
    <citation type="journal article" date="2019" name="Int. J. Syst. Evol. Microbiol.">
        <title>The Global Catalogue of Microorganisms (GCM) 10K type strain sequencing project: providing services to taxonomists for standard genome sequencing and annotation.</title>
        <authorList>
            <consortium name="The Broad Institute Genomics Platform"/>
            <consortium name="The Broad Institute Genome Sequencing Center for Infectious Disease"/>
            <person name="Wu L."/>
            <person name="Ma J."/>
        </authorList>
    </citation>
    <scope>NUCLEOTIDE SEQUENCE [LARGE SCALE GENOMIC DNA]</scope>
    <source>
        <strain evidence="6">KCTC 62164</strain>
    </source>
</reference>
<dbReference type="PANTHER" id="PTHR45586">
    <property type="entry name" value="TPR REPEAT-CONTAINING PROTEIN PA4667"/>
    <property type="match status" value="1"/>
</dbReference>
<comment type="caution">
    <text evidence="5">The sequence shown here is derived from an EMBL/GenBank/DDBJ whole genome shotgun (WGS) entry which is preliminary data.</text>
</comment>
<feature type="repeat" description="TPR" evidence="3">
    <location>
        <begin position="300"/>
        <end position="333"/>
    </location>
</feature>
<dbReference type="Proteomes" id="UP001595444">
    <property type="component" value="Unassembled WGS sequence"/>
</dbReference>
<dbReference type="InterPro" id="IPR019734">
    <property type="entry name" value="TPR_rpt"/>
</dbReference>
<feature type="repeat" description="TPR" evidence="3">
    <location>
        <begin position="885"/>
        <end position="918"/>
    </location>
</feature>
<organism evidence="5 6">
    <name type="scientific">Kordiimonas pumila</name>
    <dbReference type="NCBI Taxonomy" id="2161677"/>
    <lineage>
        <taxon>Bacteria</taxon>
        <taxon>Pseudomonadati</taxon>
        <taxon>Pseudomonadota</taxon>
        <taxon>Alphaproteobacteria</taxon>
        <taxon>Kordiimonadales</taxon>
        <taxon>Kordiimonadaceae</taxon>
        <taxon>Kordiimonas</taxon>
    </lineage>
</organism>
<evidence type="ECO:0000256" key="1">
    <source>
        <dbReference type="ARBA" id="ARBA00022737"/>
    </source>
</evidence>